<dbReference type="Gene3D" id="2.40.70.10">
    <property type="entry name" value="Acid Proteases"/>
    <property type="match status" value="1"/>
</dbReference>
<evidence type="ECO:0000313" key="1">
    <source>
        <dbReference type="EMBL" id="KAF3523490.1"/>
    </source>
</evidence>
<gene>
    <name evidence="1" type="ORF">F2Q69_00047227</name>
</gene>
<dbReference type="InterPro" id="IPR021109">
    <property type="entry name" value="Peptidase_aspartic_dom_sf"/>
</dbReference>
<proteinExistence type="predicted"/>
<accession>A0A8S9PUG6</accession>
<protein>
    <recommendedName>
        <fullName evidence="3">Xylanase inhibitor N-terminal domain-containing protein</fullName>
    </recommendedName>
</protein>
<dbReference type="AlphaFoldDB" id="A0A8S9PUG6"/>
<evidence type="ECO:0000313" key="2">
    <source>
        <dbReference type="Proteomes" id="UP000712600"/>
    </source>
</evidence>
<comment type="caution">
    <text evidence="1">The sequence shown here is derived from an EMBL/GenBank/DDBJ whole genome shotgun (WGS) entry which is preliminary data.</text>
</comment>
<organism evidence="1 2">
    <name type="scientific">Brassica cretica</name>
    <name type="common">Mustard</name>
    <dbReference type="NCBI Taxonomy" id="69181"/>
    <lineage>
        <taxon>Eukaryota</taxon>
        <taxon>Viridiplantae</taxon>
        <taxon>Streptophyta</taxon>
        <taxon>Embryophyta</taxon>
        <taxon>Tracheophyta</taxon>
        <taxon>Spermatophyta</taxon>
        <taxon>Magnoliopsida</taxon>
        <taxon>eudicotyledons</taxon>
        <taxon>Gunneridae</taxon>
        <taxon>Pentapetalae</taxon>
        <taxon>rosids</taxon>
        <taxon>malvids</taxon>
        <taxon>Brassicales</taxon>
        <taxon>Brassicaceae</taxon>
        <taxon>Brassiceae</taxon>
        <taxon>Brassica</taxon>
    </lineage>
</organism>
<dbReference type="EMBL" id="QGKX02001347">
    <property type="protein sequence ID" value="KAF3523490.1"/>
    <property type="molecule type" value="Genomic_DNA"/>
</dbReference>
<dbReference type="Proteomes" id="UP000712600">
    <property type="component" value="Unassembled WGS sequence"/>
</dbReference>
<name>A0A8S9PUG6_BRACR</name>
<reference evidence="1" key="1">
    <citation type="submission" date="2019-12" db="EMBL/GenBank/DDBJ databases">
        <title>Genome sequencing and annotation of Brassica cretica.</title>
        <authorList>
            <person name="Studholme D.J."/>
            <person name="Sarris P."/>
        </authorList>
    </citation>
    <scope>NUCLEOTIDE SEQUENCE</scope>
    <source>
        <strain evidence="1">PFS-109/04</strain>
        <tissue evidence="1">Leaf</tissue>
    </source>
</reference>
<sequence length="87" mass="9601">MCFLQWLPSNTKGSSLTTPISFTDQRCSWGVMSSNSGCSAQNNICAYTQYEDGSGTSGFFVSDVLQFDIRLIKCSTFQCFLLASLEQ</sequence>
<evidence type="ECO:0008006" key="3">
    <source>
        <dbReference type="Google" id="ProtNLM"/>
    </source>
</evidence>